<sequence length="250" mass="27775">MSQDNNIIVLNQEADEEEISVNIAELIHVLCSKIHIIVLSAILMALVAFLATKLFMTPVYTSVTKLYVMTKNGENSSSATYTELQSGSMLTKDYMELVKSRPVLEKVISELNLDMEPEDLEEMITTETPTETRIMSIYVQSTSPKQAKQLADAVRNAVSVQIKQIMNVDSVNTVEEANLPMYPSSPSTKKNMLIGGLLGILASVGIVLFVYLSDDTLKTPADIERYLGLNVLTSIPIQTEEKKVKKKKKR</sequence>
<feature type="transmembrane region" description="Helical" evidence="7">
    <location>
        <begin position="191"/>
        <end position="212"/>
    </location>
</feature>
<evidence type="ECO:0000259" key="8">
    <source>
        <dbReference type="Pfam" id="PF02706"/>
    </source>
</evidence>
<organism evidence="9 10">
    <name type="scientific">Dorea longicatena</name>
    <dbReference type="NCBI Taxonomy" id="88431"/>
    <lineage>
        <taxon>Bacteria</taxon>
        <taxon>Bacillati</taxon>
        <taxon>Bacillota</taxon>
        <taxon>Clostridia</taxon>
        <taxon>Lachnospirales</taxon>
        <taxon>Lachnospiraceae</taxon>
        <taxon>Dorea</taxon>
    </lineage>
</organism>
<comment type="subcellular location">
    <subcellularLocation>
        <location evidence="1">Cell membrane</location>
        <topology evidence="1">Multi-pass membrane protein</topology>
    </subcellularLocation>
</comment>
<comment type="similarity">
    <text evidence="2">Belongs to the CpsC/CapA family.</text>
</comment>
<evidence type="ECO:0000256" key="7">
    <source>
        <dbReference type="SAM" id="Phobius"/>
    </source>
</evidence>
<evidence type="ECO:0000256" key="1">
    <source>
        <dbReference type="ARBA" id="ARBA00004651"/>
    </source>
</evidence>
<evidence type="ECO:0000313" key="10">
    <source>
        <dbReference type="Proteomes" id="UP000398619"/>
    </source>
</evidence>
<dbReference type="EMBL" id="CABHNM010000079">
    <property type="protein sequence ID" value="VUX23618.1"/>
    <property type="molecule type" value="Genomic_DNA"/>
</dbReference>
<dbReference type="GO" id="GO:0004713">
    <property type="term" value="F:protein tyrosine kinase activity"/>
    <property type="evidence" value="ECO:0007669"/>
    <property type="project" value="TreeGrafter"/>
</dbReference>
<dbReference type="InterPro" id="IPR003856">
    <property type="entry name" value="LPS_length_determ_N"/>
</dbReference>
<dbReference type="Proteomes" id="UP000398619">
    <property type="component" value="Unassembled WGS sequence"/>
</dbReference>
<name>A0A564UVY9_9FIRM</name>
<gene>
    <name evidence="9" type="primary">cap8A_2</name>
    <name evidence="9" type="ORF">DLSSTS7063_03244</name>
</gene>
<dbReference type="PANTHER" id="PTHR32309">
    <property type="entry name" value="TYROSINE-PROTEIN KINASE"/>
    <property type="match status" value="1"/>
</dbReference>
<keyword evidence="6 7" id="KW-0472">Membrane</keyword>
<evidence type="ECO:0000256" key="3">
    <source>
        <dbReference type="ARBA" id="ARBA00022475"/>
    </source>
</evidence>
<dbReference type="Pfam" id="PF02706">
    <property type="entry name" value="Wzz"/>
    <property type="match status" value="1"/>
</dbReference>
<keyword evidence="4 7" id="KW-0812">Transmembrane</keyword>
<feature type="domain" description="Polysaccharide chain length determinant N-terminal" evidence="8">
    <location>
        <begin position="21"/>
        <end position="111"/>
    </location>
</feature>
<dbReference type="AlphaFoldDB" id="A0A564UVY9"/>
<evidence type="ECO:0000256" key="5">
    <source>
        <dbReference type="ARBA" id="ARBA00022989"/>
    </source>
</evidence>
<protein>
    <submittedName>
        <fullName evidence="9">Capsular polysaccharide type 8 biosynthesis protein cap8A</fullName>
    </submittedName>
</protein>
<keyword evidence="3" id="KW-1003">Cell membrane</keyword>
<evidence type="ECO:0000256" key="6">
    <source>
        <dbReference type="ARBA" id="ARBA00023136"/>
    </source>
</evidence>
<dbReference type="RefSeq" id="WP_144101795.1">
    <property type="nucleotide sequence ID" value="NZ_CABHNM010000079.1"/>
</dbReference>
<dbReference type="InterPro" id="IPR050445">
    <property type="entry name" value="Bact_polysacc_biosynth/exp"/>
</dbReference>
<reference evidence="9 10" key="1">
    <citation type="submission" date="2019-07" db="EMBL/GenBank/DDBJ databases">
        <authorList>
            <person name="Hibberd C M."/>
            <person name="Gehrig L. J."/>
            <person name="Chang H.-W."/>
            <person name="Venkatesh S."/>
        </authorList>
    </citation>
    <scope>NUCLEOTIDE SEQUENCE [LARGE SCALE GENOMIC DNA]</scope>
    <source>
        <strain evidence="9">Dorea_longicatena_SSTS_Bg7063</strain>
    </source>
</reference>
<evidence type="ECO:0000313" key="9">
    <source>
        <dbReference type="EMBL" id="VUX23618.1"/>
    </source>
</evidence>
<feature type="transmembrane region" description="Helical" evidence="7">
    <location>
        <begin position="34"/>
        <end position="56"/>
    </location>
</feature>
<evidence type="ECO:0000256" key="2">
    <source>
        <dbReference type="ARBA" id="ARBA00006683"/>
    </source>
</evidence>
<accession>A0A564UVY9</accession>
<dbReference type="PANTHER" id="PTHR32309:SF13">
    <property type="entry name" value="FERRIC ENTEROBACTIN TRANSPORT PROTEIN FEPE"/>
    <property type="match status" value="1"/>
</dbReference>
<keyword evidence="5 7" id="KW-1133">Transmembrane helix</keyword>
<proteinExistence type="inferred from homology"/>
<evidence type="ECO:0000256" key="4">
    <source>
        <dbReference type="ARBA" id="ARBA00022692"/>
    </source>
</evidence>
<dbReference type="GO" id="GO:0005886">
    <property type="term" value="C:plasma membrane"/>
    <property type="evidence" value="ECO:0007669"/>
    <property type="project" value="UniProtKB-SubCell"/>
</dbReference>